<dbReference type="OrthoDB" id="4477at10239"/>
<evidence type="ECO:0000256" key="1">
    <source>
        <dbReference type="ARBA" id="ARBA00001962"/>
    </source>
</evidence>
<dbReference type="RefSeq" id="YP_009552682.1">
    <property type="nucleotide sequence ID" value="NC_040621.1"/>
</dbReference>
<dbReference type="CDD" id="cd01049">
    <property type="entry name" value="RNRR2"/>
    <property type="match status" value="1"/>
</dbReference>
<dbReference type="UniPathway" id="UPA00326"/>
<dbReference type="EMBL" id="MF614691">
    <property type="protein sequence ID" value="AUA60353.1"/>
    <property type="molecule type" value="Genomic_DNA"/>
</dbReference>
<dbReference type="Gene3D" id="1.10.620.20">
    <property type="entry name" value="Ribonucleotide Reductase, subunit A"/>
    <property type="match status" value="1"/>
</dbReference>
<dbReference type="GO" id="GO:0004748">
    <property type="term" value="F:ribonucleoside-diphosphate reductase activity, thioredoxin disulfide as acceptor"/>
    <property type="evidence" value="ECO:0007669"/>
    <property type="project" value="UniProtKB-EC"/>
</dbReference>
<dbReference type="GeneID" id="41699917"/>
<evidence type="ECO:0000256" key="5">
    <source>
        <dbReference type="ARBA" id="ARBA00023004"/>
    </source>
</evidence>
<dbReference type="SUPFAM" id="SSF47240">
    <property type="entry name" value="Ferritin-like"/>
    <property type="match status" value="1"/>
</dbReference>
<evidence type="ECO:0000256" key="6">
    <source>
        <dbReference type="SAM" id="Phobius"/>
    </source>
</evidence>
<dbReference type="GO" id="GO:0009263">
    <property type="term" value="P:deoxyribonucleotide biosynthetic process"/>
    <property type="evidence" value="ECO:0007669"/>
    <property type="project" value="InterPro"/>
</dbReference>
<organism evidence="7 8">
    <name type="scientific">Operophtera brumata nucleopolyhedrovirus</name>
    <dbReference type="NCBI Taxonomy" id="1046267"/>
    <lineage>
        <taxon>Viruses</taxon>
        <taxon>Viruses incertae sedis</taxon>
        <taxon>Naldaviricetes</taxon>
        <taxon>Lefavirales</taxon>
        <taxon>Baculoviridae</taxon>
        <taxon>Alphabaculovirus</taxon>
        <taxon>Alphabaculovirus opbrumatae</taxon>
    </lineage>
</organism>
<evidence type="ECO:0000313" key="7">
    <source>
        <dbReference type="EMBL" id="AUA60353.1"/>
    </source>
</evidence>
<sequence>MESVKRTICESDNSPNKKMKLTQSVITDYYQCDDVNKTSYEAALQSHNDAGEYLLDPANERFVLFPIREEKLWKRYKQAENCVWKVEEVDLSDDINDWNNKLNDPQRKLLKHILAFFAVADGIVNHNLLERFSRDVTVLEAKYFYGQQVQIENVHAEMYSLLIDSYIPDDAEKTHLLNSMHTIPSIKRMAEWAFKWINNKNISFAARVVAFAAVEGLLFPGCFAVIYYFKKKGLLPGLTFSNELIARDESLHCSFACLLYREYIKNKLPEATVIQLIDEAAQLSKDFFSEALPEPIIGINSGEMNKYIEFTADFILKQLGLKKHYKTKNPFSFMEHISMNQKTNFFEKKNAEYQRFSAN</sequence>
<dbReference type="PANTHER" id="PTHR23409">
    <property type="entry name" value="RIBONUCLEOSIDE-DIPHOSPHATE REDUCTASE SMALL CHAIN"/>
    <property type="match status" value="1"/>
</dbReference>
<keyword evidence="4" id="KW-0560">Oxidoreductase</keyword>
<proteinExistence type="inferred from homology"/>
<dbReference type="KEGG" id="vg:41699917"/>
<dbReference type="InterPro" id="IPR009078">
    <property type="entry name" value="Ferritin-like_SF"/>
</dbReference>
<dbReference type="Proteomes" id="UP000290445">
    <property type="component" value="Segment"/>
</dbReference>
<evidence type="ECO:0000256" key="3">
    <source>
        <dbReference type="ARBA" id="ARBA00012274"/>
    </source>
</evidence>
<evidence type="ECO:0000256" key="2">
    <source>
        <dbReference type="ARBA" id="ARBA00009303"/>
    </source>
</evidence>
<comment type="cofactor">
    <cofactor evidence="1">
        <name>Fe cation</name>
        <dbReference type="ChEBI" id="CHEBI:24875"/>
    </cofactor>
</comment>
<reference evidence="7 8" key="1">
    <citation type="journal article" date="2017" name="Viruses">
        <title>The Operophtera brumata Nucleopolyhedrovirus (OpbuNPV) Represents an Early, Divergent Lineage within Genus Alphabaculovirus.</title>
        <authorList>
            <person name="Harrison R.L."/>
            <person name="Rowley D.L."/>
            <person name="Mowery J.D."/>
            <person name="Bauchan G.R."/>
            <person name="Burand J.P."/>
        </authorList>
    </citation>
    <scope>NUCLEOTIDE SEQUENCE [LARGE SCALE GENOMIC DNA]</scope>
    <source>
        <strain evidence="7">OpbuNPV-MA</strain>
    </source>
</reference>
<dbReference type="InterPro" id="IPR000358">
    <property type="entry name" value="RNR_small_fam"/>
</dbReference>
<evidence type="ECO:0000256" key="4">
    <source>
        <dbReference type="ARBA" id="ARBA00023002"/>
    </source>
</evidence>
<keyword evidence="6" id="KW-0472">Membrane</keyword>
<keyword evidence="8" id="KW-1185">Reference proteome</keyword>
<keyword evidence="6" id="KW-1133">Transmembrane helix</keyword>
<dbReference type="Pfam" id="PF00268">
    <property type="entry name" value="Ribonuc_red_sm"/>
    <property type="match status" value="1"/>
</dbReference>
<accession>A0A2H4UZY6</accession>
<dbReference type="InterPro" id="IPR033909">
    <property type="entry name" value="RNR_small"/>
</dbReference>
<dbReference type="InterPro" id="IPR030475">
    <property type="entry name" value="RNR_small_AS"/>
</dbReference>
<evidence type="ECO:0000313" key="8">
    <source>
        <dbReference type="Proteomes" id="UP000290445"/>
    </source>
</evidence>
<dbReference type="PANTHER" id="PTHR23409:SF18">
    <property type="entry name" value="RIBONUCLEOSIDE-DIPHOSPHATE REDUCTASE SUBUNIT M2"/>
    <property type="match status" value="1"/>
</dbReference>
<keyword evidence="6" id="KW-0812">Transmembrane</keyword>
<feature type="transmembrane region" description="Helical" evidence="6">
    <location>
        <begin position="204"/>
        <end position="229"/>
    </location>
</feature>
<dbReference type="EC" id="1.17.4.1" evidence="3"/>
<protein>
    <recommendedName>
        <fullName evidence="3">ribonucleoside-diphosphate reductase</fullName>
        <ecNumber evidence="3">1.17.4.1</ecNumber>
    </recommendedName>
</protein>
<comment type="similarity">
    <text evidence="2">Belongs to the ribonucleoside diphosphate reductase small chain family.</text>
</comment>
<dbReference type="PROSITE" id="PS00368">
    <property type="entry name" value="RIBORED_SMALL"/>
    <property type="match status" value="1"/>
</dbReference>
<dbReference type="InterPro" id="IPR012348">
    <property type="entry name" value="RNR-like"/>
</dbReference>
<keyword evidence="5" id="KW-0408">Iron</keyword>
<name>A0A2H4UZY6_9ABAC</name>